<feature type="compositionally biased region" description="Basic and acidic residues" evidence="1">
    <location>
        <begin position="175"/>
        <end position="185"/>
    </location>
</feature>
<proteinExistence type="predicted"/>
<sequence>MIDRPEFAAIPWWEAEPSRFARDQREIADSFPELDWHGAGAGVWSGRLSMWPLQRPEPAGLTFLLGGHGMQIEIAYRQAYPMVPPRIFPVDPRPEPVECTQHRWHVNGDGSLCQFQTDTAWDPRDSVCDLIVKAAAWRIEYALMKAGALDQMTLHGIVSDSSLDDLITITGQHLDSTDAHPKGAESAESVDSGEER</sequence>
<dbReference type="EMBL" id="MQUQ01000017">
    <property type="protein sequence ID" value="OLZ46574.1"/>
    <property type="molecule type" value="Genomic_DNA"/>
</dbReference>
<evidence type="ECO:0000256" key="1">
    <source>
        <dbReference type="SAM" id="MobiDB-lite"/>
    </source>
</evidence>
<dbReference type="RefSeq" id="WP_076164991.1">
    <property type="nucleotide sequence ID" value="NZ_JBEZVB010000052.1"/>
</dbReference>
<protein>
    <submittedName>
        <fullName evidence="2">Uncharacterized protein</fullName>
    </submittedName>
</protein>
<gene>
    <name evidence="2" type="ORF">BS329_30610</name>
</gene>
<accession>A0A1R0KKB6</accession>
<organism evidence="2 3">
    <name type="scientific">Amycolatopsis coloradensis</name>
    <dbReference type="NCBI Taxonomy" id="76021"/>
    <lineage>
        <taxon>Bacteria</taxon>
        <taxon>Bacillati</taxon>
        <taxon>Actinomycetota</taxon>
        <taxon>Actinomycetes</taxon>
        <taxon>Pseudonocardiales</taxon>
        <taxon>Pseudonocardiaceae</taxon>
        <taxon>Amycolatopsis</taxon>
    </lineage>
</organism>
<dbReference type="Proteomes" id="UP000187486">
    <property type="component" value="Unassembled WGS sequence"/>
</dbReference>
<dbReference type="SUPFAM" id="SSF54495">
    <property type="entry name" value="UBC-like"/>
    <property type="match status" value="1"/>
</dbReference>
<reference evidence="2 3" key="1">
    <citation type="submission" date="2016-01" db="EMBL/GenBank/DDBJ databases">
        <title>Amycolatopsis coloradensis genome sequencing and assembly.</title>
        <authorList>
            <person name="Mayilraj S."/>
        </authorList>
    </citation>
    <scope>NUCLEOTIDE SEQUENCE [LARGE SCALE GENOMIC DNA]</scope>
    <source>
        <strain evidence="2 3">DSM 44225</strain>
    </source>
</reference>
<name>A0A1R0KKB6_9PSEU</name>
<comment type="caution">
    <text evidence="2">The sequence shown here is derived from an EMBL/GenBank/DDBJ whole genome shotgun (WGS) entry which is preliminary data.</text>
</comment>
<dbReference type="AlphaFoldDB" id="A0A1R0KKB6"/>
<dbReference type="STRING" id="76021.BS329_30610"/>
<keyword evidence="3" id="KW-1185">Reference proteome</keyword>
<feature type="region of interest" description="Disordered" evidence="1">
    <location>
        <begin position="174"/>
        <end position="196"/>
    </location>
</feature>
<evidence type="ECO:0000313" key="3">
    <source>
        <dbReference type="Proteomes" id="UP000187486"/>
    </source>
</evidence>
<dbReference type="CDD" id="cd11685">
    <property type="entry name" value="UEV_TSG101-like"/>
    <property type="match status" value="1"/>
</dbReference>
<evidence type="ECO:0000313" key="2">
    <source>
        <dbReference type="EMBL" id="OLZ46574.1"/>
    </source>
</evidence>
<dbReference type="InterPro" id="IPR016135">
    <property type="entry name" value="UBQ-conjugating_enzyme/RWD"/>
</dbReference>
<dbReference type="OrthoDB" id="5083716at2"/>